<dbReference type="RefSeq" id="XP_003283262.1">
    <property type="nucleotide sequence ID" value="XM_003283214.1"/>
</dbReference>
<feature type="domain" description="Complex 1 LYR protein" evidence="2">
    <location>
        <begin position="29"/>
        <end position="80"/>
    </location>
</feature>
<accession>F0Z772</accession>
<dbReference type="EMBL" id="GL870945">
    <property type="protein sequence ID" value="EGC40193.1"/>
    <property type="molecule type" value="Genomic_DNA"/>
</dbReference>
<gene>
    <name evidence="3" type="ORF">DICPUDRAFT_25505</name>
</gene>
<dbReference type="GeneID" id="10509183"/>
<evidence type="ECO:0000256" key="1">
    <source>
        <dbReference type="ARBA" id="ARBA00009508"/>
    </source>
</evidence>
<dbReference type="PANTHER" id="PTHR14273">
    <property type="entry name" value="LYR MOTIF-CONTAINING PROTEIN 1"/>
    <property type="match status" value="1"/>
</dbReference>
<proteinExistence type="inferred from homology"/>
<dbReference type="VEuPathDB" id="AmoebaDB:DICPUDRAFT_25505"/>
<dbReference type="InterPro" id="IPR040330">
    <property type="entry name" value="LYRM1"/>
</dbReference>
<dbReference type="AlphaFoldDB" id="F0Z772"/>
<organism evidence="3 4">
    <name type="scientific">Dictyostelium purpureum</name>
    <name type="common">Slime mold</name>
    <dbReference type="NCBI Taxonomy" id="5786"/>
    <lineage>
        <taxon>Eukaryota</taxon>
        <taxon>Amoebozoa</taxon>
        <taxon>Evosea</taxon>
        <taxon>Eumycetozoa</taxon>
        <taxon>Dictyostelia</taxon>
        <taxon>Dictyosteliales</taxon>
        <taxon>Dictyosteliaceae</taxon>
        <taxon>Dictyostelium</taxon>
    </lineage>
</organism>
<protein>
    <recommendedName>
        <fullName evidence="2">Complex 1 LYR protein domain-containing protein</fullName>
    </recommendedName>
</protein>
<dbReference type="InParanoid" id="F0Z772"/>
<dbReference type="Proteomes" id="UP000001064">
    <property type="component" value="Unassembled WGS sequence"/>
</dbReference>
<dbReference type="eggNOG" id="ENOG502RSN8">
    <property type="taxonomic scope" value="Eukaryota"/>
</dbReference>
<dbReference type="OMA" id="YMYRSIL"/>
<dbReference type="STRING" id="5786.F0Z772"/>
<dbReference type="Pfam" id="PF05347">
    <property type="entry name" value="Complex1_LYR"/>
    <property type="match status" value="1"/>
</dbReference>
<dbReference type="KEGG" id="dpp:DICPUDRAFT_25505"/>
<dbReference type="PANTHER" id="PTHR14273:SF0">
    <property type="entry name" value="LYR MOTIF-CONTAINING PROTEIN 1"/>
    <property type="match status" value="1"/>
</dbReference>
<evidence type="ECO:0000313" key="4">
    <source>
        <dbReference type="Proteomes" id="UP000001064"/>
    </source>
</evidence>
<reference evidence="4" key="1">
    <citation type="journal article" date="2011" name="Genome Biol.">
        <title>Comparative genomics of the social amoebae Dictyostelium discoideum and Dictyostelium purpureum.</title>
        <authorList>
            <consortium name="US DOE Joint Genome Institute (JGI-PGF)"/>
            <person name="Sucgang R."/>
            <person name="Kuo A."/>
            <person name="Tian X."/>
            <person name="Salerno W."/>
            <person name="Parikh A."/>
            <person name="Feasley C.L."/>
            <person name="Dalin E."/>
            <person name="Tu H."/>
            <person name="Huang E."/>
            <person name="Barry K."/>
            <person name="Lindquist E."/>
            <person name="Shapiro H."/>
            <person name="Bruce D."/>
            <person name="Schmutz J."/>
            <person name="Salamov A."/>
            <person name="Fey P."/>
            <person name="Gaudet P."/>
            <person name="Anjard C."/>
            <person name="Babu M.M."/>
            <person name="Basu S."/>
            <person name="Bushmanova Y."/>
            <person name="van der Wel H."/>
            <person name="Katoh-Kurasawa M."/>
            <person name="Dinh C."/>
            <person name="Coutinho P.M."/>
            <person name="Saito T."/>
            <person name="Elias M."/>
            <person name="Schaap P."/>
            <person name="Kay R.R."/>
            <person name="Henrissat B."/>
            <person name="Eichinger L."/>
            <person name="Rivero F."/>
            <person name="Putnam N.H."/>
            <person name="West C.M."/>
            <person name="Loomis W.F."/>
            <person name="Chisholm R.L."/>
            <person name="Shaulsky G."/>
            <person name="Strassmann J.E."/>
            <person name="Queller D.C."/>
            <person name="Kuspa A."/>
            <person name="Grigoriev I.V."/>
        </authorList>
    </citation>
    <scope>NUCLEOTIDE SEQUENCE [LARGE SCALE GENOMIC DNA]</scope>
    <source>
        <strain evidence="4">QSDP1</strain>
    </source>
</reference>
<dbReference type="InterPro" id="IPR008011">
    <property type="entry name" value="Complex1_LYR_dom"/>
</dbReference>
<evidence type="ECO:0000313" key="3">
    <source>
        <dbReference type="EMBL" id="EGC40193.1"/>
    </source>
</evidence>
<name>F0Z772_DICPU</name>
<evidence type="ECO:0000259" key="2">
    <source>
        <dbReference type="Pfam" id="PF05347"/>
    </source>
</evidence>
<sequence length="118" mass="13982">MSGNKAAMTAYNAMDYVFFEKLSQRGKSLYMFRSIMRLANHWDNEAQKNDIRNECRATFHKNKYIEDDELINDKIEEARSRMLTALHYRIPYEKKKYNIPKYALSMAPVDPKDDSDIC</sequence>
<dbReference type="OrthoDB" id="275715at2759"/>
<dbReference type="CDD" id="cd20261">
    <property type="entry name" value="Complex1_LYR_LYRM1"/>
    <property type="match status" value="1"/>
</dbReference>
<comment type="similarity">
    <text evidence="1">Belongs to the complex I LYR family.</text>
</comment>
<dbReference type="InterPro" id="IPR045294">
    <property type="entry name" value="Complex1_LYR_LYRM1"/>
</dbReference>
<keyword evidence="4" id="KW-1185">Reference proteome</keyword>